<dbReference type="RefSeq" id="WP_202200450.1">
    <property type="nucleotide sequence ID" value="NZ_BAAATO010000016.1"/>
</dbReference>
<dbReference type="Pfam" id="PF00482">
    <property type="entry name" value="T2SSF"/>
    <property type="match status" value="1"/>
</dbReference>
<keyword evidence="4 6" id="KW-1133">Transmembrane helix</keyword>
<keyword evidence="5 6" id="KW-0472">Membrane</keyword>
<dbReference type="Proteomes" id="UP000608522">
    <property type="component" value="Unassembled WGS sequence"/>
</dbReference>
<sequence>MGGSAVHRLGMAVCTAAIALWLVSAVTARIRTRAAGRRTAALFGPRPGLRGPVLGFAIRGAVTAWAGPAGALLAGWVLVGGVTGVAVGGLAALGVRRWQARARPPVALDLREAERQLPFAADLLAACLAAGAGPVEAAEVVGESLGGPVGDRLARAGAELRLGGEPGAGWGRLAEIPGARALADCLERADRTGAPAAEPVSRLASGLREDRARAAAARAQRAAVLVTAPVGLCFLPAFLAIGVAPVVIGMASGLLSNT</sequence>
<evidence type="ECO:0000313" key="8">
    <source>
        <dbReference type="EMBL" id="GHI78713.1"/>
    </source>
</evidence>
<evidence type="ECO:0000256" key="1">
    <source>
        <dbReference type="ARBA" id="ARBA00004651"/>
    </source>
</evidence>
<keyword evidence="9" id="KW-1185">Reference proteome</keyword>
<evidence type="ECO:0000256" key="5">
    <source>
        <dbReference type="ARBA" id="ARBA00023136"/>
    </source>
</evidence>
<evidence type="ECO:0000259" key="7">
    <source>
        <dbReference type="Pfam" id="PF00482"/>
    </source>
</evidence>
<dbReference type="PANTHER" id="PTHR35007">
    <property type="entry name" value="INTEGRAL MEMBRANE PROTEIN-RELATED"/>
    <property type="match status" value="1"/>
</dbReference>
<keyword evidence="3 6" id="KW-0812">Transmembrane</keyword>
<evidence type="ECO:0000256" key="3">
    <source>
        <dbReference type="ARBA" id="ARBA00022692"/>
    </source>
</evidence>
<comment type="subcellular location">
    <subcellularLocation>
        <location evidence="1">Cell membrane</location>
        <topology evidence="1">Multi-pass membrane protein</topology>
    </subcellularLocation>
</comment>
<evidence type="ECO:0000256" key="4">
    <source>
        <dbReference type="ARBA" id="ARBA00022989"/>
    </source>
</evidence>
<evidence type="ECO:0000313" key="9">
    <source>
        <dbReference type="Proteomes" id="UP000608522"/>
    </source>
</evidence>
<accession>A0ABQ3TE66</accession>
<feature type="domain" description="Type II secretion system protein GspF" evidence="7">
    <location>
        <begin position="121"/>
        <end position="243"/>
    </location>
</feature>
<organism evidence="8 9">
    <name type="scientific">Streptomyces spororaveus</name>
    <dbReference type="NCBI Taxonomy" id="284039"/>
    <lineage>
        <taxon>Bacteria</taxon>
        <taxon>Bacillati</taxon>
        <taxon>Actinomycetota</taxon>
        <taxon>Actinomycetes</taxon>
        <taxon>Kitasatosporales</taxon>
        <taxon>Streptomycetaceae</taxon>
        <taxon>Streptomyces</taxon>
    </lineage>
</organism>
<name>A0ABQ3TE66_9ACTN</name>
<dbReference type="PANTHER" id="PTHR35007:SF3">
    <property type="entry name" value="POSSIBLE CONSERVED ALANINE RICH MEMBRANE PROTEIN"/>
    <property type="match status" value="1"/>
</dbReference>
<evidence type="ECO:0000256" key="6">
    <source>
        <dbReference type="SAM" id="Phobius"/>
    </source>
</evidence>
<comment type="caution">
    <text evidence="8">The sequence shown here is derived from an EMBL/GenBank/DDBJ whole genome shotgun (WGS) entry which is preliminary data.</text>
</comment>
<evidence type="ECO:0000256" key="2">
    <source>
        <dbReference type="ARBA" id="ARBA00022475"/>
    </source>
</evidence>
<feature type="transmembrane region" description="Helical" evidence="6">
    <location>
        <begin position="73"/>
        <end position="95"/>
    </location>
</feature>
<feature type="transmembrane region" description="Helical" evidence="6">
    <location>
        <begin position="222"/>
        <end position="248"/>
    </location>
</feature>
<feature type="transmembrane region" description="Helical" evidence="6">
    <location>
        <begin position="49"/>
        <end position="67"/>
    </location>
</feature>
<keyword evidence="2" id="KW-1003">Cell membrane</keyword>
<dbReference type="InterPro" id="IPR018076">
    <property type="entry name" value="T2SS_GspF_dom"/>
</dbReference>
<dbReference type="EMBL" id="BNED01000005">
    <property type="protein sequence ID" value="GHI78713.1"/>
    <property type="molecule type" value="Genomic_DNA"/>
</dbReference>
<gene>
    <name evidence="8" type="ORF">Sspor_42740</name>
</gene>
<proteinExistence type="predicted"/>
<reference evidence="9" key="1">
    <citation type="submission" date="2023-07" db="EMBL/GenBank/DDBJ databases">
        <title>Whole genome shotgun sequence of Streptomyces spororaveus NBRC 15456.</title>
        <authorList>
            <person name="Komaki H."/>
            <person name="Tamura T."/>
        </authorList>
    </citation>
    <scope>NUCLEOTIDE SEQUENCE [LARGE SCALE GENOMIC DNA]</scope>
    <source>
        <strain evidence="9">NBRC 15456</strain>
    </source>
</reference>
<feature type="transmembrane region" description="Helical" evidence="6">
    <location>
        <begin position="6"/>
        <end position="28"/>
    </location>
</feature>
<protein>
    <submittedName>
        <fullName evidence="8">Membrane protein</fullName>
    </submittedName>
</protein>